<reference evidence="1" key="1">
    <citation type="submission" date="2021-02" db="EMBL/GenBank/DDBJ databases">
        <authorList>
            <person name="Nowell W R."/>
        </authorList>
    </citation>
    <scope>NUCLEOTIDE SEQUENCE</scope>
</reference>
<accession>A0A815CCV0</accession>
<dbReference type="EMBL" id="CAJOBD010002460">
    <property type="protein sequence ID" value="CAF3883777.1"/>
    <property type="molecule type" value="Genomic_DNA"/>
</dbReference>
<comment type="caution">
    <text evidence="1">The sequence shown here is derived from an EMBL/GenBank/DDBJ whole genome shotgun (WGS) entry which is preliminary data.</text>
</comment>
<protein>
    <submittedName>
        <fullName evidence="1">Uncharacterized protein</fullName>
    </submittedName>
</protein>
<evidence type="ECO:0000313" key="3">
    <source>
        <dbReference type="Proteomes" id="UP000663864"/>
    </source>
</evidence>
<dbReference type="EMBL" id="CAJNOT010002112">
    <property type="protein sequence ID" value="CAF1285513.1"/>
    <property type="molecule type" value="Genomic_DNA"/>
</dbReference>
<evidence type="ECO:0000313" key="1">
    <source>
        <dbReference type="EMBL" id="CAF1285513.1"/>
    </source>
</evidence>
<proteinExistence type="predicted"/>
<gene>
    <name evidence="2" type="ORF">JBS370_LOCUS19986</name>
    <name evidence="1" type="ORF">ZHD862_LOCUS27164</name>
</gene>
<organism evidence="1 3">
    <name type="scientific">Rotaria sordida</name>
    <dbReference type="NCBI Taxonomy" id="392033"/>
    <lineage>
        <taxon>Eukaryota</taxon>
        <taxon>Metazoa</taxon>
        <taxon>Spiralia</taxon>
        <taxon>Gnathifera</taxon>
        <taxon>Rotifera</taxon>
        <taxon>Eurotatoria</taxon>
        <taxon>Bdelloidea</taxon>
        <taxon>Philodinida</taxon>
        <taxon>Philodinidae</taxon>
        <taxon>Rotaria</taxon>
    </lineage>
</organism>
<dbReference type="AlphaFoldDB" id="A0A815CCV0"/>
<evidence type="ECO:0000313" key="2">
    <source>
        <dbReference type="EMBL" id="CAF3883777.1"/>
    </source>
</evidence>
<name>A0A815CCV0_9BILA</name>
<dbReference type="Proteomes" id="UP000663836">
    <property type="component" value="Unassembled WGS sequence"/>
</dbReference>
<sequence>MNPWNIRIYKREPRVFPTSSINIHGSQRKFIRFDSTDEEDDRRSNNNSSSLTVKVPKRRGIYYGWPLLVQGAIGNLTQAIDTFSQFDLIVF</sequence>
<dbReference type="Proteomes" id="UP000663864">
    <property type="component" value="Unassembled WGS sequence"/>
</dbReference>